<organism evidence="2 3">
    <name type="scientific">Chryseolinea lacunae</name>
    <dbReference type="NCBI Taxonomy" id="2801331"/>
    <lineage>
        <taxon>Bacteria</taxon>
        <taxon>Pseudomonadati</taxon>
        <taxon>Bacteroidota</taxon>
        <taxon>Cytophagia</taxon>
        <taxon>Cytophagales</taxon>
        <taxon>Fulvivirgaceae</taxon>
        <taxon>Chryseolinea</taxon>
    </lineage>
</organism>
<proteinExistence type="predicted"/>
<dbReference type="RefSeq" id="WP_202012889.1">
    <property type="nucleotide sequence ID" value="NZ_JAERRB010000007.1"/>
</dbReference>
<comment type="caution">
    <text evidence="2">The sequence shown here is derived from an EMBL/GenBank/DDBJ whole genome shotgun (WGS) entry which is preliminary data.</text>
</comment>
<feature type="transmembrane region" description="Helical" evidence="1">
    <location>
        <begin position="200"/>
        <end position="219"/>
    </location>
</feature>
<evidence type="ECO:0000313" key="3">
    <source>
        <dbReference type="Proteomes" id="UP000613030"/>
    </source>
</evidence>
<reference evidence="2 3" key="1">
    <citation type="submission" date="2021-01" db="EMBL/GenBank/DDBJ databases">
        <title>Chryseolinea sp. Jin1 Genome sequencing and assembly.</title>
        <authorList>
            <person name="Kim I."/>
        </authorList>
    </citation>
    <scope>NUCLEOTIDE SEQUENCE [LARGE SCALE GENOMIC DNA]</scope>
    <source>
        <strain evidence="2 3">Jin1</strain>
    </source>
</reference>
<feature type="transmembrane region" description="Helical" evidence="1">
    <location>
        <begin position="102"/>
        <end position="122"/>
    </location>
</feature>
<keyword evidence="1" id="KW-0472">Membrane</keyword>
<dbReference type="Pfam" id="PF10067">
    <property type="entry name" value="DUF2306"/>
    <property type="match status" value="1"/>
</dbReference>
<sequence>MAYSSPGEPTSNASRQSLLRMLLLFTAWLAIIALSLWFYYTNVLVYLRGFRSRIFGDSLFHNQAWVVMHLVGGTFALLLGPMQFWPWLRNRFLSLHRLAGKLYMAGVLLIGLSALRLSLLSFCEPCRVSLFILAVLVLISTAFAWKAIKAHNLKAHRQFMTRSYICVLSFVAVRIDDILSLDFFFGTLEDPMFRRTVNEYFFSFVPLLVGEIVMTWWPAAMSTFKLKGK</sequence>
<feature type="transmembrane region" description="Helical" evidence="1">
    <location>
        <begin position="21"/>
        <end position="40"/>
    </location>
</feature>
<dbReference type="Proteomes" id="UP000613030">
    <property type="component" value="Unassembled WGS sequence"/>
</dbReference>
<name>A0ABS1KWH8_9BACT</name>
<evidence type="ECO:0000256" key="1">
    <source>
        <dbReference type="SAM" id="Phobius"/>
    </source>
</evidence>
<dbReference type="EMBL" id="JAERRB010000007">
    <property type="protein sequence ID" value="MBL0743548.1"/>
    <property type="molecule type" value="Genomic_DNA"/>
</dbReference>
<feature type="transmembrane region" description="Helical" evidence="1">
    <location>
        <begin position="128"/>
        <end position="145"/>
    </location>
</feature>
<keyword evidence="1" id="KW-0812">Transmembrane</keyword>
<gene>
    <name evidence="2" type="ORF">JI741_20105</name>
</gene>
<protein>
    <submittedName>
        <fullName evidence="2">DUF2306 domain-containing protein</fullName>
    </submittedName>
</protein>
<evidence type="ECO:0000313" key="2">
    <source>
        <dbReference type="EMBL" id="MBL0743548.1"/>
    </source>
</evidence>
<feature type="transmembrane region" description="Helical" evidence="1">
    <location>
        <begin position="60"/>
        <end position="81"/>
    </location>
</feature>
<keyword evidence="1" id="KW-1133">Transmembrane helix</keyword>
<accession>A0ABS1KWH8</accession>
<keyword evidence="3" id="KW-1185">Reference proteome</keyword>
<dbReference type="InterPro" id="IPR018750">
    <property type="entry name" value="DUF2306_membrane"/>
</dbReference>